<name>A0A918TTQ1_9RHOB</name>
<reference evidence="1" key="2">
    <citation type="submission" date="2020-09" db="EMBL/GenBank/DDBJ databases">
        <authorList>
            <person name="Sun Q."/>
            <person name="Kim S."/>
        </authorList>
    </citation>
    <scope>NUCLEOTIDE SEQUENCE</scope>
    <source>
        <strain evidence="1">KCTC 23310</strain>
    </source>
</reference>
<gene>
    <name evidence="1" type="ORF">GCM10007315_27720</name>
</gene>
<protein>
    <submittedName>
        <fullName evidence="1">Uncharacterized protein</fullName>
    </submittedName>
</protein>
<proteinExistence type="predicted"/>
<dbReference type="RefSeq" id="WP_189412293.1">
    <property type="nucleotide sequence ID" value="NZ_BMYJ01000009.1"/>
</dbReference>
<dbReference type="Proteomes" id="UP000638981">
    <property type="component" value="Unassembled WGS sequence"/>
</dbReference>
<comment type="caution">
    <text evidence="1">The sequence shown here is derived from an EMBL/GenBank/DDBJ whole genome shotgun (WGS) entry which is preliminary data.</text>
</comment>
<organism evidence="1 2">
    <name type="scientific">Neogemmobacter tilapiae</name>
    <dbReference type="NCBI Taxonomy" id="875041"/>
    <lineage>
        <taxon>Bacteria</taxon>
        <taxon>Pseudomonadati</taxon>
        <taxon>Pseudomonadota</taxon>
        <taxon>Alphaproteobacteria</taxon>
        <taxon>Rhodobacterales</taxon>
        <taxon>Paracoccaceae</taxon>
        <taxon>Neogemmobacter</taxon>
    </lineage>
</organism>
<reference evidence="1" key="1">
    <citation type="journal article" date="2014" name="Int. J. Syst. Evol. Microbiol.">
        <title>Complete genome sequence of Corynebacterium casei LMG S-19264T (=DSM 44701T), isolated from a smear-ripened cheese.</title>
        <authorList>
            <consortium name="US DOE Joint Genome Institute (JGI-PGF)"/>
            <person name="Walter F."/>
            <person name="Albersmeier A."/>
            <person name="Kalinowski J."/>
            <person name="Ruckert C."/>
        </authorList>
    </citation>
    <scope>NUCLEOTIDE SEQUENCE</scope>
    <source>
        <strain evidence="1">KCTC 23310</strain>
    </source>
</reference>
<dbReference type="EMBL" id="BMYJ01000009">
    <property type="protein sequence ID" value="GHC62145.1"/>
    <property type="molecule type" value="Genomic_DNA"/>
</dbReference>
<dbReference type="AlphaFoldDB" id="A0A918TTQ1"/>
<evidence type="ECO:0000313" key="2">
    <source>
        <dbReference type="Proteomes" id="UP000638981"/>
    </source>
</evidence>
<keyword evidence="2" id="KW-1185">Reference proteome</keyword>
<accession>A0A918TTQ1</accession>
<sequence>MLKFLLNHRNNRATKALQNWCQLQGVTPLFISPQTVSGTIHVTVAVPTDTDVAQLGDPAPALAGLRRVTATVVSQETIDRDYDGNWYYWHK</sequence>
<evidence type="ECO:0000313" key="1">
    <source>
        <dbReference type="EMBL" id="GHC62145.1"/>
    </source>
</evidence>